<gene>
    <name evidence="1" type="ORF">OUY24_23235</name>
</gene>
<dbReference type="SUPFAM" id="SSF56059">
    <property type="entry name" value="Glutathione synthetase ATP-binding domain-like"/>
    <property type="match status" value="1"/>
</dbReference>
<dbReference type="Pfam" id="PF13549">
    <property type="entry name" value="ATP-grasp_5"/>
    <property type="match status" value="1"/>
</dbReference>
<evidence type="ECO:0000313" key="2">
    <source>
        <dbReference type="Proteomes" id="UP001212498"/>
    </source>
</evidence>
<protein>
    <submittedName>
        <fullName evidence="1">Acetate--CoA ligase family protein</fullName>
    </submittedName>
</protein>
<name>A0ABT4T217_9ACTN</name>
<sequence length="99" mass="10077">MQAELYRDVALALAPIGVGEARRLVESLAGLPLLTGFRGRSAVDLDAVAESVAAVSRLIAQDAGVVECEVNPRRAGPDGAIAVDALVLAASTPVKDATP</sequence>
<reference evidence="1 2" key="1">
    <citation type="submission" date="2022-11" db="EMBL/GenBank/DDBJ databases">
        <title>Nonomuraea corallina sp. nov., a new species of the genus Nonomuraea isolated from sea side sediment in Thai sea.</title>
        <authorList>
            <person name="Ngamcharungchit C."/>
            <person name="Matsumoto A."/>
            <person name="Suriyachadkun C."/>
            <person name="Panbangred W."/>
            <person name="Inahashi Y."/>
            <person name="Intra B."/>
        </authorList>
    </citation>
    <scope>NUCLEOTIDE SEQUENCE [LARGE SCALE GENOMIC DNA]</scope>
    <source>
        <strain evidence="1 2">DSM 43553</strain>
    </source>
</reference>
<dbReference type="PANTHER" id="PTHR42793:SF1">
    <property type="entry name" value="PEPTIDYL-LYSINE N-ACETYLTRANSFERASE PATZ"/>
    <property type="match status" value="1"/>
</dbReference>
<dbReference type="Gene3D" id="3.30.470.20">
    <property type="entry name" value="ATP-grasp fold, B domain"/>
    <property type="match status" value="1"/>
</dbReference>
<keyword evidence="1" id="KW-0436">Ligase</keyword>
<accession>A0ABT4T217</accession>
<keyword evidence="2" id="KW-1185">Reference proteome</keyword>
<organism evidence="1 2">
    <name type="scientific">Nonomuraea ferruginea</name>
    <dbReference type="NCBI Taxonomy" id="46174"/>
    <lineage>
        <taxon>Bacteria</taxon>
        <taxon>Bacillati</taxon>
        <taxon>Actinomycetota</taxon>
        <taxon>Actinomycetes</taxon>
        <taxon>Streptosporangiales</taxon>
        <taxon>Streptosporangiaceae</taxon>
        <taxon>Nonomuraea</taxon>
    </lineage>
</organism>
<dbReference type="GO" id="GO:0016874">
    <property type="term" value="F:ligase activity"/>
    <property type="evidence" value="ECO:0007669"/>
    <property type="project" value="UniProtKB-KW"/>
</dbReference>
<proteinExistence type="predicted"/>
<evidence type="ECO:0000313" key="1">
    <source>
        <dbReference type="EMBL" id="MDA0643553.1"/>
    </source>
</evidence>
<comment type="caution">
    <text evidence="1">The sequence shown here is derived from an EMBL/GenBank/DDBJ whole genome shotgun (WGS) entry which is preliminary data.</text>
</comment>
<dbReference type="PANTHER" id="PTHR42793">
    <property type="entry name" value="COA BINDING DOMAIN CONTAINING PROTEIN"/>
    <property type="match status" value="1"/>
</dbReference>
<dbReference type="RefSeq" id="WP_271277793.1">
    <property type="nucleotide sequence ID" value="NZ_BAABFD010000010.1"/>
</dbReference>
<dbReference type="Proteomes" id="UP001212498">
    <property type="component" value="Unassembled WGS sequence"/>
</dbReference>
<dbReference type="EMBL" id="JAPNUD010000070">
    <property type="protein sequence ID" value="MDA0643553.1"/>
    <property type="molecule type" value="Genomic_DNA"/>
</dbReference>